<evidence type="ECO:0000313" key="5">
    <source>
        <dbReference type="EMBL" id="MDM7857717.1"/>
    </source>
</evidence>
<dbReference type="Pfam" id="PF00990">
    <property type="entry name" value="GGDEF"/>
    <property type="match status" value="1"/>
</dbReference>
<evidence type="ECO:0000259" key="4">
    <source>
        <dbReference type="PROSITE" id="PS50887"/>
    </source>
</evidence>
<accession>A0ABT7SQ97</accession>
<dbReference type="InterPro" id="IPR000160">
    <property type="entry name" value="GGDEF_dom"/>
</dbReference>
<sequence length="322" mass="36223">MPSSRLSIIVVDDAKFSSVVVGRALSQAGYTDIRFASSANEALKLMEERPAGILLADWLMPEMDGLELTKKIRSKDDAKGHYTYVILLTGKEGDDALVEAFDQGVDDFISKSVMNEQLVPRVYAANRLYSTLLKLMHEKHLLAHNLQRIEAVNLTDPLTGLGNRRLIMQQLKKSLRQLEARGGTLCYLLVHIDNLTAYNKQYGKRIHRELLQSIASRLQQLVRPLDTLVRLDSNQFAMLTLLPKQQECSSNTFKRLHDGLNLKAFKTSEGFLSVQANLSLVTMRSIALPSVPEKIMELAKNNLDYARNSGRVHLEVIKHSLV</sequence>
<dbReference type="Proteomes" id="UP001241056">
    <property type="component" value="Unassembled WGS sequence"/>
</dbReference>
<dbReference type="CDD" id="cd01949">
    <property type="entry name" value="GGDEF"/>
    <property type="match status" value="1"/>
</dbReference>
<proteinExistence type="predicted"/>
<name>A0ABT7SQ97_9GAMM</name>
<dbReference type="NCBIfam" id="TIGR00254">
    <property type="entry name" value="GGDEF"/>
    <property type="match status" value="1"/>
</dbReference>
<dbReference type="PANTHER" id="PTHR44591:SF3">
    <property type="entry name" value="RESPONSE REGULATORY DOMAIN-CONTAINING PROTEIN"/>
    <property type="match status" value="1"/>
</dbReference>
<evidence type="ECO:0000313" key="6">
    <source>
        <dbReference type="Proteomes" id="UP001241056"/>
    </source>
</evidence>
<dbReference type="InterPro" id="IPR001789">
    <property type="entry name" value="Sig_transdc_resp-reg_receiver"/>
</dbReference>
<evidence type="ECO:0000256" key="2">
    <source>
        <dbReference type="PROSITE-ProRule" id="PRU00169"/>
    </source>
</evidence>
<dbReference type="EMBL" id="JAUCDY010000005">
    <property type="protein sequence ID" value="MDM7857717.1"/>
    <property type="molecule type" value="Genomic_DNA"/>
</dbReference>
<evidence type="ECO:0000259" key="3">
    <source>
        <dbReference type="PROSITE" id="PS50110"/>
    </source>
</evidence>
<evidence type="ECO:0000256" key="1">
    <source>
        <dbReference type="ARBA" id="ARBA00022553"/>
    </source>
</evidence>
<dbReference type="Gene3D" id="3.40.50.2300">
    <property type="match status" value="1"/>
</dbReference>
<dbReference type="SMART" id="SM00448">
    <property type="entry name" value="REC"/>
    <property type="match status" value="1"/>
</dbReference>
<comment type="caution">
    <text evidence="5">The sequence shown here is derived from an EMBL/GenBank/DDBJ whole genome shotgun (WGS) entry which is preliminary data.</text>
</comment>
<feature type="modified residue" description="4-aspartylphosphate" evidence="2">
    <location>
        <position position="57"/>
    </location>
</feature>
<feature type="domain" description="Response regulatory" evidence="3">
    <location>
        <begin position="7"/>
        <end position="126"/>
    </location>
</feature>
<dbReference type="InterPro" id="IPR029787">
    <property type="entry name" value="Nucleotide_cyclase"/>
</dbReference>
<dbReference type="RefSeq" id="WP_289410378.1">
    <property type="nucleotide sequence ID" value="NZ_JAUCDY010000005.1"/>
</dbReference>
<dbReference type="CDD" id="cd17574">
    <property type="entry name" value="REC_OmpR"/>
    <property type="match status" value="1"/>
</dbReference>
<protein>
    <submittedName>
        <fullName evidence="5">Response regulator</fullName>
    </submittedName>
</protein>
<keyword evidence="1 2" id="KW-0597">Phosphoprotein</keyword>
<dbReference type="Pfam" id="PF00072">
    <property type="entry name" value="Response_reg"/>
    <property type="match status" value="1"/>
</dbReference>
<reference evidence="5 6" key="1">
    <citation type="submission" date="2023-06" db="EMBL/GenBank/DDBJ databases">
        <title>Thiopseudomonas sp. CY1220 draft genome sequence.</title>
        <authorList>
            <person name="Zhao G."/>
            <person name="An M."/>
        </authorList>
    </citation>
    <scope>NUCLEOTIDE SEQUENCE [LARGE SCALE GENOMIC DNA]</scope>
    <source>
        <strain evidence="5 6">CY1220</strain>
    </source>
</reference>
<dbReference type="SUPFAM" id="SSF55073">
    <property type="entry name" value="Nucleotide cyclase"/>
    <property type="match status" value="1"/>
</dbReference>
<dbReference type="Gene3D" id="3.30.70.270">
    <property type="match status" value="1"/>
</dbReference>
<gene>
    <name evidence="5" type="ORF">QEZ41_05425</name>
</gene>
<dbReference type="PROSITE" id="PS50110">
    <property type="entry name" value="RESPONSE_REGULATORY"/>
    <property type="match status" value="1"/>
</dbReference>
<feature type="domain" description="GGDEF" evidence="4">
    <location>
        <begin position="183"/>
        <end position="319"/>
    </location>
</feature>
<dbReference type="InterPro" id="IPR043128">
    <property type="entry name" value="Rev_trsase/Diguanyl_cyclase"/>
</dbReference>
<dbReference type="PANTHER" id="PTHR44591">
    <property type="entry name" value="STRESS RESPONSE REGULATOR PROTEIN 1"/>
    <property type="match status" value="1"/>
</dbReference>
<keyword evidence="6" id="KW-1185">Reference proteome</keyword>
<organism evidence="5 6">
    <name type="scientific">Thiopseudomonas acetoxidans</name>
    <dbReference type="NCBI Taxonomy" id="3041622"/>
    <lineage>
        <taxon>Bacteria</taxon>
        <taxon>Pseudomonadati</taxon>
        <taxon>Pseudomonadota</taxon>
        <taxon>Gammaproteobacteria</taxon>
        <taxon>Pseudomonadales</taxon>
        <taxon>Pseudomonadaceae</taxon>
        <taxon>Thiopseudomonas</taxon>
    </lineage>
</organism>
<dbReference type="SMART" id="SM00267">
    <property type="entry name" value="GGDEF"/>
    <property type="match status" value="1"/>
</dbReference>
<dbReference type="InterPro" id="IPR011006">
    <property type="entry name" value="CheY-like_superfamily"/>
</dbReference>
<dbReference type="InterPro" id="IPR050595">
    <property type="entry name" value="Bact_response_regulator"/>
</dbReference>
<dbReference type="PROSITE" id="PS50887">
    <property type="entry name" value="GGDEF"/>
    <property type="match status" value="1"/>
</dbReference>
<dbReference type="SUPFAM" id="SSF52172">
    <property type="entry name" value="CheY-like"/>
    <property type="match status" value="1"/>
</dbReference>